<dbReference type="Proteomes" id="UP001497700">
    <property type="component" value="Unassembled WGS sequence"/>
</dbReference>
<sequence length="328" mass="34897">MGVAISTTTTYPPLTTIFTPAPECTSLLSFTCEGTFCRASAYTNYAGCTTSAPRCYPASTTSTQTDGVYTSYGLYWYSPAYFCPLGWESAGWTRDPNAVRCCPTSYQFNPISQACIWTITSTVVTATGASCASSTSLPYTTADMRILSTAVVDRNVVSPSSSAGIFDVEVWAEQILLLGQTSLSTTSLVATTSMASSALNPTSSPPRPNGNTDVFSSPGEQSVPGTSRQTIIGASIGATLGGILLICVGSFLVRDYRRKRQKIEVEAHNLQLEGYSEYGLNKPELEGSHPSPTHFVKTELDANATRAELKGHTIEEMDGVGIVAELEG</sequence>
<proteinExistence type="predicted"/>
<name>A0ACB9YRI5_9PEZI</name>
<organism evidence="1 2">
    <name type="scientific">Hypoxylon rubiginosum</name>
    <dbReference type="NCBI Taxonomy" id="110542"/>
    <lineage>
        <taxon>Eukaryota</taxon>
        <taxon>Fungi</taxon>
        <taxon>Dikarya</taxon>
        <taxon>Ascomycota</taxon>
        <taxon>Pezizomycotina</taxon>
        <taxon>Sordariomycetes</taxon>
        <taxon>Xylariomycetidae</taxon>
        <taxon>Xylariales</taxon>
        <taxon>Hypoxylaceae</taxon>
        <taxon>Hypoxylon</taxon>
    </lineage>
</organism>
<evidence type="ECO:0000313" key="2">
    <source>
        <dbReference type="Proteomes" id="UP001497700"/>
    </source>
</evidence>
<dbReference type="EMBL" id="MU393548">
    <property type="protein sequence ID" value="KAI4861568.1"/>
    <property type="molecule type" value="Genomic_DNA"/>
</dbReference>
<reference evidence="1 2" key="1">
    <citation type="journal article" date="2022" name="New Phytol.">
        <title>Ecological generalism drives hyperdiversity of secondary metabolite gene clusters in xylarialean endophytes.</title>
        <authorList>
            <person name="Franco M.E.E."/>
            <person name="Wisecaver J.H."/>
            <person name="Arnold A.E."/>
            <person name="Ju Y.M."/>
            <person name="Slot J.C."/>
            <person name="Ahrendt S."/>
            <person name="Moore L.P."/>
            <person name="Eastman K.E."/>
            <person name="Scott K."/>
            <person name="Konkel Z."/>
            <person name="Mondo S.J."/>
            <person name="Kuo A."/>
            <person name="Hayes R.D."/>
            <person name="Haridas S."/>
            <person name="Andreopoulos B."/>
            <person name="Riley R."/>
            <person name="LaButti K."/>
            <person name="Pangilinan J."/>
            <person name="Lipzen A."/>
            <person name="Amirebrahimi M."/>
            <person name="Yan J."/>
            <person name="Adam C."/>
            <person name="Keymanesh K."/>
            <person name="Ng V."/>
            <person name="Louie K."/>
            <person name="Northen T."/>
            <person name="Drula E."/>
            <person name="Henrissat B."/>
            <person name="Hsieh H.M."/>
            <person name="Youens-Clark K."/>
            <person name="Lutzoni F."/>
            <person name="Miadlikowska J."/>
            <person name="Eastwood D.C."/>
            <person name="Hamelin R.C."/>
            <person name="Grigoriev I.V."/>
            <person name="U'Ren J.M."/>
        </authorList>
    </citation>
    <scope>NUCLEOTIDE SEQUENCE [LARGE SCALE GENOMIC DNA]</scope>
    <source>
        <strain evidence="1 2">CBS 119005</strain>
    </source>
</reference>
<gene>
    <name evidence="1" type="ORF">F4820DRAFT_57309</name>
</gene>
<evidence type="ECO:0000313" key="1">
    <source>
        <dbReference type="EMBL" id="KAI4861568.1"/>
    </source>
</evidence>
<keyword evidence="2" id="KW-1185">Reference proteome</keyword>
<comment type="caution">
    <text evidence="1">The sequence shown here is derived from an EMBL/GenBank/DDBJ whole genome shotgun (WGS) entry which is preliminary data.</text>
</comment>
<protein>
    <submittedName>
        <fullName evidence="1">Uncharacterized protein</fullName>
    </submittedName>
</protein>
<accession>A0ACB9YRI5</accession>